<accession>A0A7W9TLG2</accession>
<dbReference type="Proteomes" id="UP000541136">
    <property type="component" value="Unassembled WGS sequence"/>
</dbReference>
<reference evidence="1 2" key="1">
    <citation type="submission" date="2020-08" db="EMBL/GenBank/DDBJ databases">
        <title>Genomic Encyclopedia of Type Strains, Phase IV (KMG-IV): sequencing the most valuable type-strain genomes for metagenomic binning, comparative biology and taxonomic classification.</title>
        <authorList>
            <person name="Goeker M."/>
        </authorList>
    </citation>
    <scope>NUCLEOTIDE SEQUENCE [LARGE SCALE GENOMIC DNA]</scope>
    <source>
        <strain evidence="1 2">DSM 12141</strain>
    </source>
</reference>
<evidence type="ECO:0000313" key="1">
    <source>
        <dbReference type="EMBL" id="MBB6082884.1"/>
    </source>
</evidence>
<dbReference type="EMBL" id="JACHIB010000004">
    <property type="protein sequence ID" value="MBB6082884.1"/>
    <property type="molecule type" value="Genomic_DNA"/>
</dbReference>
<keyword evidence="1" id="KW-0456">Lyase</keyword>
<comment type="caution">
    <text evidence="1">The sequence shown here is derived from an EMBL/GenBank/DDBJ whole genome shotgun (WGS) entry which is preliminary data.</text>
</comment>
<sequence length="330" mass="37380">MPKLKLSFAIGDYDRNRAIIDGRVPIDGVDPVIMKLSPEEIFFRAMRHESFDVCELSLSSFSLRVARGDSPYVGVPVFLSRAFRHASIIVRKDSGIRVPADLAGKRVGTPEWQLTANVWTRAFLQDDFGVRPQDIHWLRGGLEEPGRVEKLKTDLPAGVSMEDIPADRTLDRMLDSGEIDAYIGPRAPRCFTAANPRLRWLFEDPTEAALDYYRRTKIFPIMHLLGVRRTLAEAHPWLPVALQKAFNESKALALEALADTSATKVTLPFVEEQLRLAQSQMGTDFWTYGAHENRHVLDHFLRHHHAQGISSRLVDAEELFHPATLESHRI</sequence>
<proteinExistence type="predicted"/>
<dbReference type="RefSeq" id="WP_043681349.1">
    <property type="nucleotide sequence ID" value="NZ_JACHIB010000004.1"/>
</dbReference>
<dbReference type="AlphaFoldDB" id="A0A7W9TLG2"/>
<protein>
    <submittedName>
        <fullName evidence="1">4,5-dihydroxyphthalate decarboxylase</fullName>
        <ecNumber evidence="1">4.1.1.55</ecNumber>
    </submittedName>
</protein>
<gene>
    <name evidence="1" type="ORF">HNR28_000913</name>
</gene>
<dbReference type="SUPFAM" id="SSF53850">
    <property type="entry name" value="Periplasmic binding protein-like II"/>
    <property type="match status" value="1"/>
</dbReference>
<organism evidence="1 2">
    <name type="scientific">Castellaniella defragrans</name>
    <name type="common">Alcaligenes defragrans</name>
    <dbReference type="NCBI Taxonomy" id="75697"/>
    <lineage>
        <taxon>Bacteria</taxon>
        <taxon>Pseudomonadati</taxon>
        <taxon>Pseudomonadota</taxon>
        <taxon>Betaproteobacteria</taxon>
        <taxon>Burkholderiales</taxon>
        <taxon>Alcaligenaceae</taxon>
        <taxon>Castellaniella</taxon>
    </lineage>
</organism>
<dbReference type="Gene3D" id="3.40.190.10">
    <property type="entry name" value="Periplasmic binding protein-like II"/>
    <property type="match status" value="1"/>
</dbReference>
<evidence type="ECO:0000313" key="2">
    <source>
        <dbReference type="Proteomes" id="UP000541136"/>
    </source>
</evidence>
<dbReference type="GO" id="GO:0018796">
    <property type="term" value="F:4,5-dihydroxyphthalate decarboxylase activity"/>
    <property type="evidence" value="ECO:0007669"/>
    <property type="project" value="UniProtKB-EC"/>
</dbReference>
<dbReference type="EC" id="4.1.1.55" evidence="1"/>
<name>A0A7W9TLG2_CASDE</name>